<dbReference type="SUPFAM" id="SSF51735">
    <property type="entry name" value="NAD(P)-binding Rossmann-fold domains"/>
    <property type="match status" value="2"/>
</dbReference>
<dbReference type="SUPFAM" id="SSF52283">
    <property type="entry name" value="Formate/glycerate dehydrogenase catalytic domain-like"/>
    <property type="match status" value="1"/>
</dbReference>
<comment type="caution">
    <text evidence="7">The sequence shown here is derived from an EMBL/GenBank/DDBJ whole genome shotgun (WGS) entry which is preliminary data.</text>
</comment>
<dbReference type="Pfam" id="PF00268">
    <property type="entry name" value="Ribonuc_red_sm"/>
    <property type="match status" value="1"/>
</dbReference>
<dbReference type="Pfam" id="PF00106">
    <property type="entry name" value="adh_short"/>
    <property type="match status" value="1"/>
</dbReference>
<dbReference type="InterPro" id="IPR009078">
    <property type="entry name" value="Ferritin-like_SF"/>
</dbReference>
<evidence type="ECO:0000256" key="2">
    <source>
        <dbReference type="ARBA" id="ARBA00009303"/>
    </source>
</evidence>
<dbReference type="CDD" id="cd01049">
    <property type="entry name" value="RNRR2"/>
    <property type="match status" value="1"/>
</dbReference>
<feature type="domain" description="D-isomer specific 2-hydroxyacid dehydrogenase NAD-binding" evidence="5">
    <location>
        <begin position="105"/>
        <end position="276"/>
    </location>
</feature>
<dbReference type="CDD" id="cd05233">
    <property type="entry name" value="SDR_c"/>
    <property type="match status" value="1"/>
</dbReference>
<gene>
    <name evidence="7" type="ORF">SCF082_LOCUS23057</name>
</gene>
<evidence type="ECO:0000259" key="6">
    <source>
        <dbReference type="Pfam" id="PF08450"/>
    </source>
</evidence>
<dbReference type="InterPro" id="IPR020904">
    <property type="entry name" value="Sc_DH/Rdtase_CS"/>
</dbReference>
<dbReference type="InterPro" id="IPR013658">
    <property type="entry name" value="SGL"/>
</dbReference>
<keyword evidence="3" id="KW-0560">Oxidoreductase</keyword>
<name>A0ABP0LJU0_9DINO</name>
<reference evidence="7 8" key="1">
    <citation type="submission" date="2024-02" db="EMBL/GenBank/DDBJ databases">
        <authorList>
            <person name="Chen Y."/>
            <person name="Shah S."/>
            <person name="Dougan E. K."/>
            <person name="Thang M."/>
            <person name="Chan C."/>
        </authorList>
    </citation>
    <scope>NUCLEOTIDE SEQUENCE [LARGE SCALE GENOMIC DNA]</scope>
</reference>
<evidence type="ECO:0000256" key="1">
    <source>
        <dbReference type="ARBA" id="ARBA00008853"/>
    </source>
</evidence>
<dbReference type="EMBL" id="CAXAMM010016668">
    <property type="protein sequence ID" value="CAK9039415.1"/>
    <property type="molecule type" value="Genomic_DNA"/>
</dbReference>
<dbReference type="Pfam" id="PF02826">
    <property type="entry name" value="2-Hacid_dh_C"/>
    <property type="match status" value="1"/>
</dbReference>
<feature type="domain" description="D-isomer specific 2-hydroxyacid dehydrogenase catalytic" evidence="4">
    <location>
        <begin position="21"/>
        <end position="301"/>
    </location>
</feature>
<dbReference type="InterPro" id="IPR011042">
    <property type="entry name" value="6-blade_b-propeller_TolB-like"/>
</dbReference>
<comment type="similarity">
    <text evidence="1">Belongs to the SMP-30/CGR1 family.</text>
</comment>
<dbReference type="Pfam" id="PF00389">
    <property type="entry name" value="2-Hacid_dh"/>
    <property type="match status" value="1"/>
</dbReference>
<dbReference type="Gene3D" id="1.10.620.20">
    <property type="entry name" value="Ribonucleotide Reductase, subunit A"/>
    <property type="match status" value="1"/>
</dbReference>
<dbReference type="Gene3D" id="3.40.50.720">
    <property type="entry name" value="NAD(P)-binding Rossmann-like Domain"/>
    <property type="match status" value="3"/>
</dbReference>
<accession>A0ABP0LJU0</accession>
<dbReference type="InterPro" id="IPR006139">
    <property type="entry name" value="D-isomer_2_OHA_DH_cat_dom"/>
</dbReference>
<dbReference type="PRINTS" id="PR00080">
    <property type="entry name" value="SDRFAMILY"/>
</dbReference>
<dbReference type="PANTHER" id="PTHR10907:SF47">
    <property type="entry name" value="REGUCALCIN"/>
    <property type="match status" value="1"/>
</dbReference>
<dbReference type="SUPFAM" id="SSF63829">
    <property type="entry name" value="Calcium-dependent phosphotriesterase"/>
    <property type="match status" value="1"/>
</dbReference>
<feature type="domain" description="SMP-30/Gluconolactonase/LRE-like region" evidence="6">
    <location>
        <begin position="529"/>
        <end position="764"/>
    </location>
</feature>
<comment type="similarity">
    <text evidence="2">Belongs to the ribonucleoside diphosphate reductase small chain family.</text>
</comment>
<dbReference type="InterPro" id="IPR006140">
    <property type="entry name" value="D-isomer_DH_NAD-bd"/>
</dbReference>
<evidence type="ECO:0000313" key="8">
    <source>
        <dbReference type="Proteomes" id="UP001642464"/>
    </source>
</evidence>
<keyword evidence="8" id="KW-1185">Reference proteome</keyword>
<dbReference type="PANTHER" id="PTHR10907">
    <property type="entry name" value="REGUCALCIN"/>
    <property type="match status" value="1"/>
</dbReference>
<evidence type="ECO:0000313" key="7">
    <source>
        <dbReference type="EMBL" id="CAK9039415.1"/>
    </source>
</evidence>
<organism evidence="7 8">
    <name type="scientific">Durusdinium trenchii</name>
    <dbReference type="NCBI Taxonomy" id="1381693"/>
    <lineage>
        <taxon>Eukaryota</taxon>
        <taxon>Sar</taxon>
        <taxon>Alveolata</taxon>
        <taxon>Dinophyceae</taxon>
        <taxon>Suessiales</taxon>
        <taxon>Symbiodiniaceae</taxon>
        <taxon>Durusdinium</taxon>
    </lineage>
</organism>
<dbReference type="PROSITE" id="PS00671">
    <property type="entry name" value="D_2_HYDROXYACID_DH_3"/>
    <property type="match status" value="1"/>
</dbReference>
<evidence type="ECO:0000256" key="3">
    <source>
        <dbReference type="ARBA" id="ARBA00023002"/>
    </source>
</evidence>
<protein>
    <submittedName>
        <fullName evidence="7">Probable ribonucleoside-diphosphate reductase small subunit 376L (Ribonucleotide reductase small subunit)</fullName>
    </submittedName>
</protein>
<dbReference type="InterPro" id="IPR002347">
    <property type="entry name" value="SDR_fam"/>
</dbReference>
<dbReference type="PROSITE" id="PS00061">
    <property type="entry name" value="ADH_SHORT"/>
    <property type="match status" value="1"/>
</dbReference>
<dbReference type="SUPFAM" id="SSF47240">
    <property type="entry name" value="Ferritin-like"/>
    <property type="match status" value="1"/>
</dbReference>
<dbReference type="NCBIfam" id="NF007186">
    <property type="entry name" value="PRK09614.1-5"/>
    <property type="match status" value="1"/>
</dbReference>
<dbReference type="Pfam" id="PF08450">
    <property type="entry name" value="SGL"/>
    <property type="match status" value="1"/>
</dbReference>
<dbReference type="InterPro" id="IPR029753">
    <property type="entry name" value="D-isomer_DH_CS"/>
</dbReference>
<dbReference type="InterPro" id="IPR033909">
    <property type="entry name" value="RNR_small"/>
</dbReference>
<proteinExistence type="inferred from homology"/>
<dbReference type="InterPro" id="IPR012348">
    <property type="entry name" value="RNR-like"/>
</dbReference>
<dbReference type="Proteomes" id="UP001642464">
    <property type="component" value="Unassembled WGS sequence"/>
</dbReference>
<dbReference type="PRINTS" id="PR00081">
    <property type="entry name" value="GDHRDH"/>
</dbReference>
<evidence type="ECO:0000259" key="4">
    <source>
        <dbReference type="Pfam" id="PF00389"/>
    </source>
</evidence>
<dbReference type="InterPro" id="IPR000358">
    <property type="entry name" value="RNR_small_fam"/>
</dbReference>
<sequence>MLGIIDEFAAAFEAHGLNYTSAKVVQVLSEDELIDLVPQYDGWIIGDDPASKTVVEAGVAGKLRAAVKWGVGVDNVDFDAFEKAGVPVVNTPRVFGGEVADVALAYTLGLARETYFIDREIRLNNGWPKPSGVSVSGRTVAIVGFGDIGSQTAKRIIACGGKPVVYDPAFEPIDDIPVEHARWPERIGEADFLIFTCPLNDHTRGMFNHDLASKLKPGVRVVNVARGPVIEEDALVSALETGVVHSAALDVFEVEPLSAASPLRGFERCIFGSHNGSNSIDAVRRVSNIAIEKMAGLLAGLRCLGGIGASLCTALDAAGWRVIGVDKKAGAAGPQNFVAADIGAFAANAETMTAFVKQVRGMTDEAPLAAIVNNAAVQHLASLESLSVEAITETMNVNLIAPFLLTKSFLPELRQNAGAVLNIGSVHAQATKPEFSAYAASKAGLHGLTRALAVDLGPAVRVNTLAPAATATPMLLDGFKGREEAFTALKDVHPLQRIASPEEIAKIAVFLLSKDAAFISGETVFADGGPLWDPREKRLYWLDIKGEFIFRFNPETEQSEKFPVPGMVSALGLAQSGGFVCAMRDGFAQLSFAAGGPVIQKISDPEANKPDNRFNDGKVDPAGGFWAGSMDDAEADVSGTWWRLGSDGGVDCIDKDYKVTNGPAFDPERDRAYLTDSAAQRVYAACFVSAGISERRVFLQFKEGDGYPDGMDVDVDGCLWIAFWDAGVIRRFSPDGELLMEIAIPASRPTSLAIVEDRIFVTSASIGLSAADRKSFPDAGGLFEVKLSRRLGRDEVWYFDDRLLTPSIGYKPFRYPWAYDFWKRQQQVHWMPEEIPLGEDCKDWANNLSDGERNLLTQIFRFFTQGDIEVNDNYMEHYARVFKPVEVKMMLSAFSNMETVHIAAYALLLETVGMPDSEFSAFMEYESMAAKHDFMQKFGTDTNEDIARSIAMFGGFTEGLQLFASFAMLMNFPRFNKMKGMGQVVTWSIRDESLHCEGMIQLYHAFAKETGCVTKAVADDIIDCCKTVVGLEDKFIDLAFEMGPVQGMTADNIKQYIRYIADWRLGQLDLPKLYGVEKHPLPWLTEILNGVEHANFFEARATEYSKGATRGDWHGDEGVWSNFDALQAKRREGLTAAE</sequence>
<evidence type="ECO:0000259" key="5">
    <source>
        <dbReference type="Pfam" id="PF02826"/>
    </source>
</evidence>
<dbReference type="Gene3D" id="2.120.10.30">
    <property type="entry name" value="TolB, C-terminal domain"/>
    <property type="match status" value="1"/>
</dbReference>
<dbReference type="InterPro" id="IPR036291">
    <property type="entry name" value="NAD(P)-bd_dom_sf"/>
</dbReference>